<evidence type="ECO:0000313" key="2">
    <source>
        <dbReference type="EMBL" id="KJH47715.1"/>
    </source>
</evidence>
<reference evidence="2 3" key="1">
    <citation type="submission" date="2013-11" db="EMBL/GenBank/DDBJ databases">
        <title>Draft genome of the bovine lungworm Dictyocaulus viviparus.</title>
        <authorList>
            <person name="Mitreva M."/>
        </authorList>
    </citation>
    <scope>NUCLEOTIDE SEQUENCE [LARGE SCALE GENOMIC DNA]</scope>
    <source>
        <strain evidence="2 3">HannoverDv2000</strain>
    </source>
</reference>
<dbReference type="OrthoDB" id="10011262at2759"/>
<keyword evidence="3" id="KW-1185">Reference proteome</keyword>
<organism evidence="2 3">
    <name type="scientific">Dictyocaulus viviparus</name>
    <name type="common">Bovine lungworm</name>
    <dbReference type="NCBI Taxonomy" id="29172"/>
    <lineage>
        <taxon>Eukaryota</taxon>
        <taxon>Metazoa</taxon>
        <taxon>Ecdysozoa</taxon>
        <taxon>Nematoda</taxon>
        <taxon>Chromadorea</taxon>
        <taxon>Rhabditida</taxon>
        <taxon>Rhabditina</taxon>
        <taxon>Rhabditomorpha</taxon>
        <taxon>Strongyloidea</taxon>
        <taxon>Metastrongylidae</taxon>
        <taxon>Dictyocaulus</taxon>
    </lineage>
</organism>
<feature type="transmembrane region" description="Helical" evidence="1">
    <location>
        <begin position="77"/>
        <end position="98"/>
    </location>
</feature>
<dbReference type="PANTHER" id="PTHR47632:SF1">
    <property type="entry name" value="G-PROTEIN COUPLED RECEPTORS FAMILY 1 PROFILE DOMAIN-CONTAINING PROTEIN"/>
    <property type="match status" value="1"/>
</dbReference>
<name>A0A0D8XT86_DICVI</name>
<dbReference type="Gene3D" id="1.20.1070.10">
    <property type="entry name" value="Rhodopsin 7-helix transmembrane proteins"/>
    <property type="match status" value="1"/>
</dbReference>
<sequence>MNVDSTCIRKVLRESQGKLGLTSQGCSIRCVTYRATELALQKYAAASSFVELKILAWAYVFGAPVVFPLAAVFQTSSVYFCVAAAVDCFIIVVLPQSVNQLYCTPRRAKITCICIMIICVLYNIPHFFELEKRRSLHGERADQIQSRKVVPTTYLEDRRSLHGERADQIQSRKVVPTTYLEDVII</sequence>
<dbReference type="STRING" id="29172.A0A0D8XT86"/>
<proteinExistence type="predicted"/>
<evidence type="ECO:0008006" key="4">
    <source>
        <dbReference type="Google" id="ProtNLM"/>
    </source>
</evidence>
<gene>
    <name evidence="2" type="ORF">DICVIV_06182</name>
</gene>
<dbReference type="EMBL" id="KN716295">
    <property type="protein sequence ID" value="KJH47715.1"/>
    <property type="molecule type" value="Genomic_DNA"/>
</dbReference>
<protein>
    <recommendedName>
        <fullName evidence="4">G-protein coupled receptors family 1 profile domain-containing protein</fullName>
    </recommendedName>
</protein>
<evidence type="ECO:0000313" key="3">
    <source>
        <dbReference type="Proteomes" id="UP000053766"/>
    </source>
</evidence>
<keyword evidence="1" id="KW-0472">Membrane</keyword>
<keyword evidence="1" id="KW-1133">Transmembrane helix</keyword>
<dbReference type="Proteomes" id="UP000053766">
    <property type="component" value="Unassembled WGS sequence"/>
</dbReference>
<dbReference type="SUPFAM" id="SSF81321">
    <property type="entry name" value="Family A G protein-coupled receptor-like"/>
    <property type="match status" value="1"/>
</dbReference>
<feature type="transmembrane region" description="Helical" evidence="1">
    <location>
        <begin position="54"/>
        <end position="71"/>
    </location>
</feature>
<dbReference type="AlphaFoldDB" id="A0A0D8XT86"/>
<accession>A0A0D8XT86</accession>
<dbReference type="PANTHER" id="PTHR47632">
    <property type="entry name" value="FMRFAMIDE PEPTIDE RECEPTOR FAMILY-RELATED"/>
    <property type="match status" value="1"/>
</dbReference>
<reference evidence="3" key="2">
    <citation type="journal article" date="2016" name="Sci. Rep.">
        <title>Dictyocaulus viviparus genome, variome and transcriptome elucidate lungworm biology and support future intervention.</title>
        <authorList>
            <person name="McNulty S.N."/>
            <person name="Strube C."/>
            <person name="Rosa B.A."/>
            <person name="Martin J.C."/>
            <person name="Tyagi R."/>
            <person name="Choi Y.J."/>
            <person name="Wang Q."/>
            <person name="Hallsworth Pepin K."/>
            <person name="Zhang X."/>
            <person name="Ozersky P."/>
            <person name="Wilson R.K."/>
            <person name="Sternberg P.W."/>
            <person name="Gasser R.B."/>
            <person name="Mitreva M."/>
        </authorList>
    </citation>
    <scope>NUCLEOTIDE SEQUENCE [LARGE SCALE GENOMIC DNA]</scope>
    <source>
        <strain evidence="3">HannoverDv2000</strain>
    </source>
</reference>
<feature type="transmembrane region" description="Helical" evidence="1">
    <location>
        <begin position="110"/>
        <end position="128"/>
    </location>
</feature>
<evidence type="ECO:0000256" key="1">
    <source>
        <dbReference type="SAM" id="Phobius"/>
    </source>
</evidence>
<dbReference type="InterPro" id="IPR053326">
    <property type="entry name" value="GPCR1-like"/>
</dbReference>
<keyword evidence="1" id="KW-0812">Transmembrane</keyword>